<feature type="compositionally biased region" description="Polar residues" evidence="4">
    <location>
        <begin position="345"/>
        <end position="361"/>
    </location>
</feature>
<keyword evidence="3" id="KW-0677">Repeat</keyword>
<dbReference type="InterPro" id="IPR037593">
    <property type="entry name" value="MIOS/Sea4"/>
</dbReference>
<feature type="region of interest" description="Disordered" evidence="4">
    <location>
        <begin position="597"/>
        <end position="617"/>
    </location>
</feature>
<dbReference type="Proteomes" id="UP000736335">
    <property type="component" value="Unassembled WGS sequence"/>
</dbReference>
<dbReference type="PANTHER" id="PTHR16453:SF9">
    <property type="entry name" value="GATOR COMPLEX PROTEIN MIOS"/>
    <property type="match status" value="1"/>
</dbReference>
<evidence type="ECO:0000259" key="5">
    <source>
        <dbReference type="Pfam" id="PF17034"/>
    </source>
</evidence>
<evidence type="ECO:0000256" key="3">
    <source>
        <dbReference type="ARBA" id="ARBA00022737"/>
    </source>
</evidence>
<dbReference type="InterPro" id="IPR049092">
    <property type="entry name" value="MIOS_a-sol"/>
</dbReference>
<organism evidence="7 8">
    <name type="scientific">Thelephora terrestris</name>
    <dbReference type="NCBI Taxonomy" id="56493"/>
    <lineage>
        <taxon>Eukaryota</taxon>
        <taxon>Fungi</taxon>
        <taxon>Dikarya</taxon>
        <taxon>Basidiomycota</taxon>
        <taxon>Agaricomycotina</taxon>
        <taxon>Agaricomycetes</taxon>
        <taxon>Thelephorales</taxon>
        <taxon>Thelephoraceae</taxon>
        <taxon>Thelephora</taxon>
    </lineage>
</organism>
<feature type="compositionally biased region" description="Basic and acidic residues" evidence="4">
    <location>
        <begin position="597"/>
        <end position="606"/>
    </location>
</feature>
<sequence length="1175" mass="129631">MVTSSDKRLLWHPRGENKFVVGSSSQITLYEWRPEALEIRHTTSQHDLQYMKCFAWSPDPSFDDLIAVGLTGRVDLMRLEATKHTRDGVLSSGPSASLPVRSSRACNALSFNHADPNYLAVGLEKVRGDCSLVIWDVSSLKPSLSFTNATVYGAGNGGLEPTRPQPLIQRGDLGPKTDGKILQMHAPTEIVSSLAFAPDAHYLLWAGISHRWLRLFDVRSPVPSTTNVATKVQGIATDPFVPSRIATFDDGVVSIWDYRRLPQPLLTFSEHDAYGDGAKPYLNPSTFTTIEFSSVRRGTIATLEKDSAHVRFWDLQEAQFREVANERSRDSSAGGRTSGGRLNWPNPSSMLPWTTSSTGNIQVKEGRRDRDPSPSTRTPPTILVDTRKTKDFPASLTSFALVPERSNGPLSSNLVVVNKEGDLEVNCVYNPPSNCSWSHRGDLSIALGTSYRIFSTPKHAGPSPNPWQVPLLHKQSREASTGSKEQTEDDDQSRNRGRSQSLVFPPTFGRGDEDGFPALNATLLKSALDANRAQGNAVDGIFIPPSLSRRSAAVTRAPSLRDLRAAAKEPSQTGTPVQSTTADKLADLDLGLEKDPQFVRPSETKRSSQQSAHQKLRQVLQRDVSTIMRWRAIKGYGLANLAHNHVLTSEDSMLSETWLWLNYSREILEPSKPKSSSYDLMGQGVLGIWEGGIPSFAPRRPVEPIPASPMVAVKSIADHVKSVSGDGRSSSKSRDFVPPSRRGSRLLLDTNPLSTSSATPEDDYVAALNALCLKAGDTGVRWKPGTPTSKTAQRRMCLQLVGWCLREDELNHAISKWEFEDKHSQAACWLVFMGQYQRAVKMLMNSKDESNYLICGTIAALTYNGPGLNTNLSNPDLREHCARLVVHLQDPYLRAMITHLTVNDWTDVLEEDSFPIRERLAVAFQFLDDKSLPSFLRSIVDQSIQRGDLTGLIVTGLTAQGMEILQRYVDLTGDVQTAAVICSLRVPSLITHNGKTLTKSVADRWVETYQDLLDGWKLFHHRCQFDIERGRLIQEALGGGDGQRKEWQPRRVMIRCNLCNKTIDTAGSKGKGSNVCPNCGKALPRCSICLMTLNVASDPARDAYLLHTGPKDTIAEAIVFCQTCRHGGHASHIMEWFFGDDPTGFEGDENDQERGGKAHSVCPVPDCDCPCADEM</sequence>
<proteinExistence type="inferred from homology"/>
<dbReference type="GO" id="GO:1904263">
    <property type="term" value="P:positive regulation of TORC1 signaling"/>
    <property type="evidence" value="ECO:0007669"/>
    <property type="project" value="TreeGrafter"/>
</dbReference>
<keyword evidence="8" id="KW-1185">Reference proteome</keyword>
<dbReference type="PANTHER" id="PTHR16453">
    <property type="entry name" value="WD40 DOMAIN-CONTAINING PROTEIN MIO FAMILY MEMBER"/>
    <property type="match status" value="1"/>
</dbReference>
<dbReference type="InterPro" id="IPR031488">
    <property type="entry name" value="Zn_ribbon_mio"/>
</dbReference>
<dbReference type="AlphaFoldDB" id="A0A9P6LC97"/>
<feature type="domain" description="MIOS-like alpha-solenoid" evidence="6">
    <location>
        <begin position="790"/>
        <end position="926"/>
    </location>
</feature>
<dbReference type="InterPro" id="IPR015943">
    <property type="entry name" value="WD40/YVTN_repeat-like_dom_sf"/>
</dbReference>
<feature type="domain" description="GATOR2 complex protein MIO zinc-ribbon like" evidence="5">
    <location>
        <begin position="1055"/>
        <end position="1137"/>
    </location>
</feature>
<evidence type="ECO:0000313" key="7">
    <source>
        <dbReference type="EMBL" id="KAF9792554.1"/>
    </source>
</evidence>
<evidence type="ECO:0000256" key="2">
    <source>
        <dbReference type="ARBA" id="ARBA00022574"/>
    </source>
</evidence>
<dbReference type="EMBL" id="WIUZ02000001">
    <property type="protein sequence ID" value="KAF9792554.1"/>
    <property type="molecule type" value="Genomic_DNA"/>
</dbReference>
<dbReference type="InterPro" id="IPR036322">
    <property type="entry name" value="WD40_repeat_dom_sf"/>
</dbReference>
<feature type="region of interest" description="Disordered" evidence="4">
    <location>
        <begin position="563"/>
        <end position="582"/>
    </location>
</feature>
<dbReference type="OrthoDB" id="341486at2759"/>
<dbReference type="Pfam" id="PF17034">
    <property type="entry name" value="zinc_ribbon_16"/>
    <property type="match status" value="1"/>
</dbReference>
<feature type="region of interest" description="Disordered" evidence="4">
    <location>
        <begin position="722"/>
        <end position="758"/>
    </location>
</feature>
<feature type="compositionally biased region" description="Polar residues" evidence="4">
    <location>
        <begin position="570"/>
        <end position="582"/>
    </location>
</feature>
<dbReference type="Pfam" id="PF21719">
    <property type="entry name" value="MIOS_a-sol"/>
    <property type="match status" value="1"/>
</dbReference>
<dbReference type="SUPFAM" id="SSF50978">
    <property type="entry name" value="WD40 repeat-like"/>
    <property type="match status" value="1"/>
</dbReference>
<accession>A0A9P6LC97</accession>
<dbReference type="Gene3D" id="2.130.10.10">
    <property type="entry name" value="YVTN repeat-like/Quinoprotein amine dehydrogenase"/>
    <property type="match status" value="2"/>
</dbReference>
<evidence type="ECO:0000256" key="1">
    <source>
        <dbReference type="ARBA" id="ARBA00009713"/>
    </source>
</evidence>
<gene>
    <name evidence="7" type="ORF">BJ322DRAFT_55987</name>
</gene>
<name>A0A9P6LC97_9AGAM</name>
<reference evidence="7" key="1">
    <citation type="journal article" date="2020" name="Nat. Commun.">
        <title>Large-scale genome sequencing of mycorrhizal fungi provides insights into the early evolution of symbiotic traits.</title>
        <authorList>
            <person name="Miyauchi S."/>
            <person name="Kiss E."/>
            <person name="Kuo A."/>
            <person name="Drula E."/>
            <person name="Kohler A."/>
            <person name="Sanchez-Garcia M."/>
            <person name="Morin E."/>
            <person name="Andreopoulos B."/>
            <person name="Barry K.W."/>
            <person name="Bonito G."/>
            <person name="Buee M."/>
            <person name="Carver A."/>
            <person name="Chen C."/>
            <person name="Cichocki N."/>
            <person name="Clum A."/>
            <person name="Culley D."/>
            <person name="Crous P.W."/>
            <person name="Fauchery L."/>
            <person name="Girlanda M."/>
            <person name="Hayes R.D."/>
            <person name="Keri Z."/>
            <person name="LaButti K."/>
            <person name="Lipzen A."/>
            <person name="Lombard V."/>
            <person name="Magnuson J."/>
            <person name="Maillard F."/>
            <person name="Murat C."/>
            <person name="Nolan M."/>
            <person name="Ohm R.A."/>
            <person name="Pangilinan J."/>
            <person name="Pereira M.F."/>
            <person name="Perotto S."/>
            <person name="Peter M."/>
            <person name="Pfister S."/>
            <person name="Riley R."/>
            <person name="Sitrit Y."/>
            <person name="Stielow J.B."/>
            <person name="Szollosi G."/>
            <person name="Zifcakova L."/>
            <person name="Stursova M."/>
            <person name="Spatafora J.W."/>
            <person name="Tedersoo L."/>
            <person name="Vaario L.M."/>
            <person name="Yamada A."/>
            <person name="Yan M."/>
            <person name="Wang P."/>
            <person name="Xu J."/>
            <person name="Bruns T."/>
            <person name="Baldrian P."/>
            <person name="Vilgalys R."/>
            <person name="Dunand C."/>
            <person name="Henrissat B."/>
            <person name="Grigoriev I.V."/>
            <person name="Hibbett D."/>
            <person name="Nagy L.G."/>
            <person name="Martin F.M."/>
        </authorList>
    </citation>
    <scope>NUCLEOTIDE SEQUENCE</scope>
    <source>
        <strain evidence="7">UH-Tt-Lm1</strain>
    </source>
</reference>
<dbReference type="GO" id="GO:0005737">
    <property type="term" value="C:cytoplasm"/>
    <property type="evidence" value="ECO:0007669"/>
    <property type="project" value="TreeGrafter"/>
</dbReference>
<evidence type="ECO:0000259" key="6">
    <source>
        <dbReference type="Pfam" id="PF21719"/>
    </source>
</evidence>
<dbReference type="Pfam" id="PF21720">
    <property type="entry name" value="MIOS_WD40"/>
    <property type="match status" value="1"/>
</dbReference>
<comment type="caution">
    <text evidence="7">The sequence shown here is derived from an EMBL/GenBank/DDBJ whole genome shotgun (WGS) entry which is preliminary data.</text>
</comment>
<reference evidence="7" key="2">
    <citation type="submission" date="2020-11" db="EMBL/GenBank/DDBJ databases">
        <authorList>
            <consortium name="DOE Joint Genome Institute"/>
            <person name="Kuo A."/>
            <person name="Miyauchi S."/>
            <person name="Kiss E."/>
            <person name="Drula E."/>
            <person name="Kohler A."/>
            <person name="Sanchez-Garcia M."/>
            <person name="Andreopoulos B."/>
            <person name="Barry K.W."/>
            <person name="Bonito G."/>
            <person name="Buee M."/>
            <person name="Carver A."/>
            <person name="Chen C."/>
            <person name="Cichocki N."/>
            <person name="Clum A."/>
            <person name="Culley D."/>
            <person name="Crous P.W."/>
            <person name="Fauchery L."/>
            <person name="Girlanda M."/>
            <person name="Hayes R."/>
            <person name="Keri Z."/>
            <person name="Labutti K."/>
            <person name="Lipzen A."/>
            <person name="Lombard V."/>
            <person name="Magnuson J."/>
            <person name="Maillard F."/>
            <person name="Morin E."/>
            <person name="Murat C."/>
            <person name="Nolan M."/>
            <person name="Ohm R."/>
            <person name="Pangilinan J."/>
            <person name="Pereira M."/>
            <person name="Perotto S."/>
            <person name="Peter M."/>
            <person name="Riley R."/>
            <person name="Sitrit Y."/>
            <person name="Stielow B."/>
            <person name="Szollosi G."/>
            <person name="Zifcakova L."/>
            <person name="Stursova M."/>
            <person name="Spatafora J.W."/>
            <person name="Tedersoo L."/>
            <person name="Vaario L.-M."/>
            <person name="Yamada A."/>
            <person name="Yan M."/>
            <person name="Wang P."/>
            <person name="Xu J."/>
            <person name="Bruns T."/>
            <person name="Baldrian P."/>
            <person name="Vilgalys R."/>
            <person name="Henrissat B."/>
            <person name="Grigoriev I.V."/>
            <person name="Hibbett D."/>
            <person name="Nagy L.G."/>
            <person name="Martin F.M."/>
        </authorList>
    </citation>
    <scope>NUCLEOTIDE SEQUENCE</scope>
    <source>
        <strain evidence="7">UH-Tt-Lm1</strain>
    </source>
</reference>
<feature type="region of interest" description="Disordered" evidence="4">
    <location>
        <begin position="323"/>
        <end position="389"/>
    </location>
</feature>
<feature type="region of interest" description="Disordered" evidence="4">
    <location>
        <begin position="475"/>
        <end position="511"/>
    </location>
</feature>
<keyword evidence="2" id="KW-0853">WD repeat</keyword>
<evidence type="ECO:0000256" key="4">
    <source>
        <dbReference type="SAM" id="MobiDB-lite"/>
    </source>
</evidence>
<evidence type="ECO:0000313" key="8">
    <source>
        <dbReference type="Proteomes" id="UP000736335"/>
    </source>
</evidence>
<protein>
    <submittedName>
        <fullName evidence="7">Uncharacterized protein</fullName>
    </submittedName>
</protein>
<dbReference type="CDD" id="cd16691">
    <property type="entry name" value="mRING-H2-C3H3C2_Mio"/>
    <property type="match status" value="1"/>
</dbReference>
<comment type="similarity">
    <text evidence="1">Belongs to the WD repeat mio family.</text>
</comment>